<comment type="caution">
    <text evidence="1">The sequence shown here is derived from an EMBL/GenBank/DDBJ whole genome shotgun (WGS) entry which is preliminary data.</text>
</comment>
<name>A0A930DXT1_9FIRM</name>
<proteinExistence type="predicted"/>
<accession>A0A930DXT1</accession>
<gene>
    <name evidence="1" type="ORF">HXM91_06420</name>
</gene>
<protein>
    <submittedName>
        <fullName evidence="1">Transposase</fullName>
    </submittedName>
</protein>
<evidence type="ECO:0000313" key="1">
    <source>
        <dbReference type="EMBL" id="MBF1305470.1"/>
    </source>
</evidence>
<feature type="non-terminal residue" evidence="1">
    <location>
        <position position="112"/>
    </location>
</feature>
<sequence>MKVSVSKSKNQTIYYLSKSVWVDGKSTTKTIEKIGSEDELLKVCGDLTPLEWAKQYAAKRSAEEKASKKDIMLKYSSSTLIKKESCRSVNVGYLFLKDIYYDLKIHDICAQI</sequence>
<evidence type="ECO:0000313" key="2">
    <source>
        <dbReference type="Proteomes" id="UP000780721"/>
    </source>
</evidence>
<dbReference type="AlphaFoldDB" id="A0A930DXT1"/>
<dbReference type="Proteomes" id="UP000780721">
    <property type="component" value="Unassembled WGS sequence"/>
</dbReference>
<organism evidence="1 2">
    <name type="scientific">Oribacterium sinus</name>
    <dbReference type="NCBI Taxonomy" id="237576"/>
    <lineage>
        <taxon>Bacteria</taxon>
        <taxon>Bacillati</taxon>
        <taxon>Bacillota</taxon>
        <taxon>Clostridia</taxon>
        <taxon>Lachnospirales</taxon>
        <taxon>Lachnospiraceae</taxon>
        <taxon>Oribacterium</taxon>
    </lineage>
</organism>
<dbReference type="EMBL" id="JABZRB010000176">
    <property type="protein sequence ID" value="MBF1305470.1"/>
    <property type="molecule type" value="Genomic_DNA"/>
</dbReference>
<reference evidence="1" key="1">
    <citation type="submission" date="2020-04" db="EMBL/GenBank/DDBJ databases">
        <title>Deep metagenomics examines the oral microbiome during advanced dental caries in children, revealing novel taxa and co-occurrences with host molecules.</title>
        <authorList>
            <person name="Baker J.L."/>
            <person name="Morton J.T."/>
            <person name="Dinis M."/>
            <person name="Alvarez R."/>
            <person name="Tran N.C."/>
            <person name="Knight R."/>
            <person name="Edlund A."/>
        </authorList>
    </citation>
    <scope>NUCLEOTIDE SEQUENCE</scope>
    <source>
        <strain evidence="1">JCVI_48_bin.5</strain>
    </source>
</reference>